<gene>
    <name evidence="1" type="ORF">F4820DRAFT_471854</name>
</gene>
<dbReference type="Proteomes" id="UP001497700">
    <property type="component" value="Unassembled WGS sequence"/>
</dbReference>
<dbReference type="EMBL" id="MU393510">
    <property type="protein sequence ID" value="KAI4863151.1"/>
    <property type="molecule type" value="Genomic_DNA"/>
</dbReference>
<organism evidence="1 2">
    <name type="scientific">Hypoxylon rubiginosum</name>
    <dbReference type="NCBI Taxonomy" id="110542"/>
    <lineage>
        <taxon>Eukaryota</taxon>
        <taxon>Fungi</taxon>
        <taxon>Dikarya</taxon>
        <taxon>Ascomycota</taxon>
        <taxon>Pezizomycotina</taxon>
        <taxon>Sordariomycetes</taxon>
        <taxon>Xylariomycetidae</taxon>
        <taxon>Xylariales</taxon>
        <taxon>Hypoxylaceae</taxon>
        <taxon>Hypoxylon</taxon>
    </lineage>
</organism>
<name>A0ACB9YUP0_9PEZI</name>
<evidence type="ECO:0000313" key="1">
    <source>
        <dbReference type="EMBL" id="KAI4863151.1"/>
    </source>
</evidence>
<reference evidence="1 2" key="1">
    <citation type="journal article" date="2022" name="New Phytol.">
        <title>Ecological generalism drives hyperdiversity of secondary metabolite gene clusters in xylarialean endophytes.</title>
        <authorList>
            <person name="Franco M.E.E."/>
            <person name="Wisecaver J.H."/>
            <person name="Arnold A.E."/>
            <person name="Ju Y.M."/>
            <person name="Slot J.C."/>
            <person name="Ahrendt S."/>
            <person name="Moore L.P."/>
            <person name="Eastman K.E."/>
            <person name="Scott K."/>
            <person name="Konkel Z."/>
            <person name="Mondo S.J."/>
            <person name="Kuo A."/>
            <person name="Hayes R.D."/>
            <person name="Haridas S."/>
            <person name="Andreopoulos B."/>
            <person name="Riley R."/>
            <person name="LaButti K."/>
            <person name="Pangilinan J."/>
            <person name="Lipzen A."/>
            <person name="Amirebrahimi M."/>
            <person name="Yan J."/>
            <person name="Adam C."/>
            <person name="Keymanesh K."/>
            <person name="Ng V."/>
            <person name="Louie K."/>
            <person name="Northen T."/>
            <person name="Drula E."/>
            <person name="Henrissat B."/>
            <person name="Hsieh H.M."/>
            <person name="Youens-Clark K."/>
            <person name="Lutzoni F."/>
            <person name="Miadlikowska J."/>
            <person name="Eastwood D.C."/>
            <person name="Hamelin R.C."/>
            <person name="Grigoriev I.V."/>
            <person name="U'Ren J.M."/>
        </authorList>
    </citation>
    <scope>NUCLEOTIDE SEQUENCE [LARGE SCALE GENOMIC DNA]</scope>
    <source>
        <strain evidence="1 2">CBS 119005</strain>
    </source>
</reference>
<proteinExistence type="predicted"/>
<sequence length="523" mass="59853">MSGRARTKGGGHNGQHNTHRTSTTSTTSTIPRAAAKPPTASSRKTGAGKKGKRTHETDESLSEASDAEFDADLNAGSRSRRRQEAPLAKRRRLQVPSDSEDSDAESDVDRSRSRRKSHSSKSRKQQDSDSNSDSDDSSSSSSSKSSSSSSSSSSDEKSKSKRKGKGKKAKKDKEAKKDKKAKKSKKSKKSKKVKKNTTQARMEGPREQLDQWTTNQYEATKAEWMADPLRHFLLGQHQQRVREAFLTVYRTLLRFYSCLYEDFMGPNFRLQYDNSENSGVQIVKDNVTKNVLDPFPSKSFSESLNRLLSHNIWRGKLDRVATCLQFVNIWRTKDTRPWDLVDCHPESHFFQTWQRIEKEDWSTGRSIEDRYEEVKTRLTEPGDYCDLFDQIVKSVQDKSRFYGKNDSMRKSDDDPYFIKVTDIKMLIHAVDNMSAWGSSFWHPSFFMEATLKFAKPDQGYPRSSEFFKARDREIIYTRLMRTTAGAVEEDITREDDVIREDRYNDNDDDDDMASNAPSIELGS</sequence>
<evidence type="ECO:0000313" key="2">
    <source>
        <dbReference type="Proteomes" id="UP001497700"/>
    </source>
</evidence>
<protein>
    <submittedName>
        <fullName evidence="1">Uncharacterized protein</fullName>
    </submittedName>
</protein>
<comment type="caution">
    <text evidence="1">The sequence shown here is derived from an EMBL/GenBank/DDBJ whole genome shotgun (WGS) entry which is preliminary data.</text>
</comment>
<accession>A0ACB9YUP0</accession>
<keyword evidence="2" id="KW-1185">Reference proteome</keyword>